<protein>
    <submittedName>
        <fullName evidence="2">Aspartyl-tRNA(Asn)/glutamyl-tRNA(Gln) amidotransferase subunit A</fullName>
    </submittedName>
</protein>
<dbReference type="GO" id="GO:0016740">
    <property type="term" value="F:transferase activity"/>
    <property type="evidence" value="ECO:0007669"/>
    <property type="project" value="UniProtKB-KW"/>
</dbReference>
<dbReference type="InterPro" id="IPR036928">
    <property type="entry name" value="AS_sf"/>
</dbReference>
<dbReference type="PANTHER" id="PTHR11895:SF176">
    <property type="entry name" value="AMIDASE AMID-RELATED"/>
    <property type="match status" value="1"/>
</dbReference>
<gene>
    <name evidence="2" type="ORF">DFQ15_1403</name>
</gene>
<evidence type="ECO:0000313" key="2">
    <source>
        <dbReference type="EMBL" id="PYE73024.1"/>
    </source>
</evidence>
<dbReference type="Gene3D" id="3.90.1300.10">
    <property type="entry name" value="Amidase signature (AS) domain"/>
    <property type="match status" value="1"/>
</dbReference>
<evidence type="ECO:0000313" key="3">
    <source>
        <dbReference type="Proteomes" id="UP000247540"/>
    </source>
</evidence>
<dbReference type="SUPFAM" id="SSF75304">
    <property type="entry name" value="Amidase signature (AS) enzymes"/>
    <property type="match status" value="1"/>
</dbReference>
<name>A0A318SCK0_9BURK</name>
<keyword evidence="3" id="KW-1185">Reference proteome</keyword>
<dbReference type="EMBL" id="QJTC01000040">
    <property type="protein sequence ID" value="PYE73024.1"/>
    <property type="molecule type" value="Genomic_DNA"/>
</dbReference>
<evidence type="ECO:0000259" key="1">
    <source>
        <dbReference type="Pfam" id="PF01425"/>
    </source>
</evidence>
<dbReference type="OrthoDB" id="112488at2"/>
<dbReference type="Proteomes" id="UP000247540">
    <property type="component" value="Unassembled WGS sequence"/>
</dbReference>
<organism evidence="2 3">
    <name type="scientific">Xylophilus ampelinus</name>
    <dbReference type="NCBI Taxonomy" id="54067"/>
    <lineage>
        <taxon>Bacteria</taxon>
        <taxon>Pseudomonadati</taxon>
        <taxon>Pseudomonadota</taxon>
        <taxon>Betaproteobacteria</taxon>
        <taxon>Burkholderiales</taxon>
        <taxon>Xylophilus</taxon>
    </lineage>
</organism>
<proteinExistence type="predicted"/>
<dbReference type="InterPro" id="IPR000120">
    <property type="entry name" value="Amidase"/>
</dbReference>
<dbReference type="Pfam" id="PF01425">
    <property type="entry name" value="Amidase"/>
    <property type="match status" value="1"/>
</dbReference>
<sequence length="459" mass="47518">MTDTIATFRGRIARGDTTHEACVAQALEGAASPAAQHVFTAVYADAALAAARHADAARRAGVALPPLAGLPVSIKDLYDVTGEVTQAGSVVCRDATPALADAVAVARLRRQGAALVGKTNMTEFAFSGVGINPHYGTPRNPADAAVARIPGGSSAGGAVSVALGLAVVTLGSDTGGSIRIPAALCGIVGFKSTQSRVPRTGAFELSRSLDTVCAMARSVEDCLLADAAIADAPLAVRRRPLVGLRLAVPQKLMFDGIESAVARAFDRALGTLSNAGAMIVEIAFAELAEISRLNAPGGFSAVEAYAMHRHRLAERLDGFDARVAQRIALGAQASAADYIAMQDARRDWIARAEARLQSFDALLCPTVPLVAPPIADLLATDEAFFKANGLLLRNTFAINYLDGCAFSLPCHAAGELPVGLMLSAVRGDDARLAAVALAVEYALAGDTDRGYRRCHAHAS</sequence>
<keyword evidence="2" id="KW-0808">Transferase</keyword>
<accession>A0A318SCK0</accession>
<dbReference type="RefSeq" id="WP_110467001.1">
    <property type="nucleotide sequence ID" value="NZ_JAMOFZ010000040.1"/>
</dbReference>
<reference evidence="2 3" key="1">
    <citation type="submission" date="2018-06" db="EMBL/GenBank/DDBJ databases">
        <title>Genomic Encyclopedia of Type Strains, Phase III (KMG-III): the genomes of soil and plant-associated and newly described type strains.</title>
        <authorList>
            <person name="Whitman W."/>
        </authorList>
    </citation>
    <scope>NUCLEOTIDE SEQUENCE [LARGE SCALE GENOMIC DNA]</scope>
    <source>
        <strain evidence="2 3">CECT 7646</strain>
    </source>
</reference>
<comment type="caution">
    <text evidence="2">The sequence shown here is derived from an EMBL/GenBank/DDBJ whole genome shotgun (WGS) entry which is preliminary data.</text>
</comment>
<feature type="domain" description="Amidase" evidence="1">
    <location>
        <begin position="37"/>
        <end position="432"/>
    </location>
</feature>
<dbReference type="AlphaFoldDB" id="A0A318SCK0"/>
<dbReference type="PANTHER" id="PTHR11895">
    <property type="entry name" value="TRANSAMIDASE"/>
    <property type="match status" value="1"/>
</dbReference>
<dbReference type="InterPro" id="IPR023631">
    <property type="entry name" value="Amidase_dom"/>
</dbReference>
<dbReference type="NCBIfam" id="NF005460">
    <property type="entry name" value="PRK07056.1"/>
    <property type="match status" value="1"/>
</dbReference>